<keyword evidence="4" id="KW-1185">Reference proteome</keyword>
<reference evidence="3 4" key="1">
    <citation type="submission" date="2015-10" db="EMBL/GenBank/DDBJ databases">
        <title>Transcriptomic analysis of a linuron degrading triple-species bacterial consortium.</title>
        <authorList>
            <person name="Albers P."/>
        </authorList>
    </citation>
    <scope>NUCLEOTIDE SEQUENCE [LARGE SCALE GENOMIC DNA]</scope>
    <source>
        <strain evidence="3 4">WDL6</strain>
    </source>
</reference>
<keyword evidence="2" id="KW-0732">Signal</keyword>
<feature type="signal peptide" evidence="2">
    <location>
        <begin position="1"/>
        <end position="16"/>
    </location>
</feature>
<dbReference type="OrthoDB" id="5770300at2"/>
<accession>A0A109BIV2</accession>
<dbReference type="SUPFAM" id="SSF46626">
    <property type="entry name" value="Cytochrome c"/>
    <property type="match status" value="1"/>
</dbReference>
<evidence type="ECO:0000256" key="2">
    <source>
        <dbReference type="SAM" id="SignalP"/>
    </source>
</evidence>
<dbReference type="GO" id="GO:0020037">
    <property type="term" value="F:heme binding"/>
    <property type="evidence" value="ECO:0007669"/>
    <property type="project" value="InterPro"/>
</dbReference>
<dbReference type="RefSeq" id="WP_068461238.1">
    <property type="nucleotide sequence ID" value="NZ_LMTR01000045.1"/>
</dbReference>
<dbReference type="AlphaFoldDB" id="A0A109BIV2"/>
<dbReference type="PATRIC" id="fig|121290.4.peg.2801"/>
<evidence type="ECO:0000313" key="4">
    <source>
        <dbReference type="Proteomes" id="UP000059074"/>
    </source>
</evidence>
<evidence type="ECO:0000256" key="1">
    <source>
        <dbReference type="SAM" id="MobiDB-lite"/>
    </source>
</evidence>
<name>A0A109BIV2_HYPSL</name>
<dbReference type="Gene3D" id="1.10.760.10">
    <property type="entry name" value="Cytochrome c-like domain"/>
    <property type="match status" value="1"/>
</dbReference>
<comment type="caution">
    <text evidence="3">The sequence shown here is derived from an EMBL/GenBank/DDBJ whole genome shotgun (WGS) entry which is preliminary data.</text>
</comment>
<proteinExistence type="predicted"/>
<gene>
    <name evidence="3" type="ORF">APY04_1557</name>
</gene>
<dbReference type="EMBL" id="LMTR01000045">
    <property type="protein sequence ID" value="KWT69474.1"/>
    <property type="molecule type" value="Genomic_DNA"/>
</dbReference>
<feature type="compositionally biased region" description="Basic and acidic residues" evidence="1">
    <location>
        <begin position="166"/>
        <end position="184"/>
    </location>
</feature>
<feature type="chain" id="PRO_5007132627" evidence="2">
    <location>
        <begin position="17"/>
        <end position="184"/>
    </location>
</feature>
<feature type="region of interest" description="Disordered" evidence="1">
    <location>
        <begin position="162"/>
        <end position="184"/>
    </location>
</feature>
<dbReference type="InterPro" id="IPR036909">
    <property type="entry name" value="Cyt_c-like_dom_sf"/>
</dbReference>
<protein>
    <submittedName>
        <fullName evidence="3">Cytochrome c553i</fullName>
    </submittedName>
</protein>
<sequence>MSLLFAAVIAAAAALAADTRPGMQPEVTLPDGCVSQEGAEFKDGRWTLPDGTPTFRVCRRDGKIITDWSTYNGYRRYHAECALCHGPNALGTVDAPGLTNALRKLDYNEYANIVGNGRVSDESGTRITMPGFSHDRNVMCFLNDLYAYLKARSFDNALPATQLGGENRDDKPDEVQKADEQCLG</sequence>
<dbReference type="GO" id="GO:0009055">
    <property type="term" value="F:electron transfer activity"/>
    <property type="evidence" value="ECO:0007669"/>
    <property type="project" value="InterPro"/>
</dbReference>
<dbReference type="STRING" id="121290.APY04_1557"/>
<dbReference type="Proteomes" id="UP000059074">
    <property type="component" value="Unassembled WGS sequence"/>
</dbReference>
<organism evidence="3 4">
    <name type="scientific">Hyphomicrobium sulfonivorans</name>
    <dbReference type="NCBI Taxonomy" id="121290"/>
    <lineage>
        <taxon>Bacteria</taxon>
        <taxon>Pseudomonadati</taxon>
        <taxon>Pseudomonadota</taxon>
        <taxon>Alphaproteobacteria</taxon>
        <taxon>Hyphomicrobiales</taxon>
        <taxon>Hyphomicrobiaceae</taxon>
        <taxon>Hyphomicrobium</taxon>
    </lineage>
</organism>
<evidence type="ECO:0000313" key="3">
    <source>
        <dbReference type="EMBL" id="KWT69474.1"/>
    </source>
</evidence>